<gene>
    <name evidence="4" type="ORF">TCIL3000_10_3970</name>
</gene>
<dbReference type="GO" id="GO:0005524">
    <property type="term" value="F:ATP binding"/>
    <property type="evidence" value="ECO:0007669"/>
    <property type="project" value="UniProtKB-UniRule"/>
</dbReference>
<dbReference type="SUPFAM" id="SSF56104">
    <property type="entry name" value="SAICAR synthase-like"/>
    <property type="match status" value="1"/>
</dbReference>
<keyword evidence="1" id="KW-0067">ATP-binding</keyword>
<keyword evidence="1" id="KW-0547">Nucleotide-binding</keyword>
<dbReference type="Gene3D" id="3.30.800.10">
    <property type="entry name" value="Phosphatidylinositol Phosphate Kinase II Beta"/>
    <property type="match status" value="1"/>
</dbReference>
<feature type="domain" description="PIPK" evidence="3">
    <location>
        <begin position="24"/>
        <end position="435"/>
    </location>
</feature>
<evidence type="ECO:0000256" key="2">
    <source>
        <dbReference type="SAM" id="MobiDB-lite"/>
    </source>
</evidence>
<dbReference type="AlphaFoldDB" id="G0UW68"/>
<dbReference type="InterPro" id="IPR027484">
    <property type="entry name" value="PInositol-4-P-5-kinase_N"/>
</dbReference>
<reference evidence="4" key="1">
    <citation type="journal article" date="2012" name="Proc. Natl. Acad. Sci. U.S.A.">
        <title>Antigenic diversity is generated by distinct evolutionary mechanisms in African trypanosome species.</title>
        <authorList>
            <person name="Jackson A.P."/>
            <person name="Berry A."/>
            <person name="Aslett M."/>
            <person name="Allison H.C."/>
            <person name="Burton P."/>
            <person name="Vavrova-Anderson J."/>
            <person name="Brown R."/>
            <person name="Browne H."/>
            <person name="Corton N."/>
            <person name="Hauser H."/>
            <person name="Gamble J."/>
            <person name="Gilderthorp R."/>
            <person name="Marcello L."/>
            <person name="McQuillan J."/>
            <person name="Otto T.D."/>
            <person name="Quail M.A."/>
            <person name="Sanders M.J."/>
            <person name="van Tonder A."/>
            <person name="Ginger M.L."/>
            <person name="Field M.C."/>
            <person name="Barry J.D."/>
            <person name="Hertz-Fowler C."/>
            <person name="Berriman M."/>
        </authorList>
    </citation>
    <scope>NUCLEOTIDE SEQUENCE</scope>
    <source>
        <strain evidence="4">IL3000</strain>
    </source>
</reference>
<dbReference type="GO" id="GO:0046854">
    <property type="term" value="P:phosphatidylinositol phosphate biosynthetic process"/>
    <property type="evidence" value="ECO:0007669"/>
    <property type="project" value="TreeGrafter"/>
</dbReference>
<dbReference type="InterPro" id="IPR027483">
    <property type="entry name" value="PInositol-4-P-4/5-kinase_C_sf"/>
</dbReference>
<dbReference type="GO" id="GO:0016308">
    <property type="term" value="F:1-phosphatidylinositol-4-phosphate 5-kinase activity"/>
    <property type="evidence" value="ECO:0007669"/>
    <property type="project" value="TreeGrafter"/>
</dbReference>
<accession>G0UW68</accession>
<dbReference type="Pfam" id="PF01504">
    <property type="entry name" value="PIP5K"/>
    <property type="match status" value="1"/>
</dbReference>
<dbReference type="InterPro" id="IPR023610">
    <property type="entry name" value="PInositol-4/5-P-5/4-kinase"/>
</dbReference>
<keyword evidence="1 4" id="KW-0418">Kinase</keyword>
<sequence length="459" mass="52675">MGSCQAVGGAAMSGKGLTGRQVAAALSATAAYQLRAHKEHMKNLECRGEGADKADDCDSITLSRLSPASYREERQLSVELRNGNNDLEIVNVYEYAPDAFRFLRQLDGVDEEVFASEWVLPEERLALELGEGRSMAWFLKSKSKHLMCKTIAKVEVDVLLDLLPQYTKYFSENPGTLLMRFSMLLRMEVKGEIGYVLCFGDVFAPCRTLNEKWDLKGRKPKPGKYKHFPKLIRQPFEPYPYLIDTPRDVVSTSALPGSKDCELEVIVEAADKNKLVTQKDKDLTRLFWLNREERGKLLDMLLQDYKFLCDSHLMDYSLLIGVAYNESKVSRSGKHIRSMRRTYMMGQEHEEFSMESRPELLMQNYRTSQDFANGVSSLYDQEIYYIGIIDMLTTYTFKKKVAKFFKSFLWKEETLSTLPPSDYYKRIVHYTKIIFPEPHRDVRPSIGQRQGSPPALPST</sequence>
<dbReference type="PROSITE" id="PS51455">
    <property type="entry name" value="PIPK"/>
    <property type="match status" value="1"/>
</dbReference>
<proteinExistence type="predicted"/>
<evidence type="ECO:0000256" key="1">
    <source>
        <dbReference type="PROSITE-ProRule" id="PRU00781"/>
    </source>
</evidence>
<dbReference type="InterPro" id="IPR002498">
    <property type="entry name" value="PInositol-4-P-4/5-kinase_core"/>
</dbReference>
<dbReference type="GO" id="GO:0005886">
    <property type="term" value="C:plasma membrane"/>
    <property type="evidence" value="ECO:0007669"/>
    <property type="project" value="TreeGrafter"/>
</dbReference>
<name>G0UW68_TRYCI</name>
<organism evidence="4">
    <name type="scientific">Trypanosoma congolense (strain IL3000)</name>
    <dbReference type="NCBI Taxonomy" id="1068625"/>
    <lineage>
        <taxon>Eukaryota</taxon>
        <taxon>Discoba</taxon>
        <taxon>Euglenozoa</taxon>
        <taxon>Kinetoplastea</taxon>
        <taxon>Metakinetoplastina</taxon>
        <taxon>Trypanosomatida</taxon>
        <taxon>Trypanosomatidae</taxon>
        <taxon>Trypanosoma</taxon>
        <taxon>Nannomonas</taxon>
    </lineage>
</organism>
<dbReference type="Gene3D" id="3.30.810.10">
    <property type="entry name" value="2-Layer Sandwich"/>
    <property type="match status" value="1"/>
</dbReference>
<feature type="region of interest" description="Disordered" evidence="2">
    <location>
        <begin position="440"/>
        <end position="459"/>
    </location>
</feature>
<dbReference type="PANTHER" id="PTHR23086">
    <property type="entry name" value="PHOSPHATIDYLINOSITOL-4-PHOSPHATE 5-KINASE"/>
    <property type="match status" value="1"/>
</dbReference>
<evidence type="ECO:0000259" key="3">
    <source>
        <dbReference type="PROSITE" id="PS51455"/>
    </source>
</evidence>
<dbReference type="CDD" id="cd00139">
    <property type="entry name" value="PIPKc"/>
    <property type="match status" value="1"/>
</dbReference>
<dbReference type="EMBL" id="HE575323">
    <property type="protein sequence ID" value="CCC93634.1"/>
    <property type="molecule type" value="Genomic_DNA"/>
</dbReference>
<dbReference type="SMART" id="SM00330">
    <property type="entry name" value="PIPKc"/>
    <property type="match status" value="1"/>
</dbReference>
<dbReference type="VEuPathDB" id="TriTrypDB:TcIL3000_10_3970"/>
<dbReference type="PANTHER" id="PTHR23086:SF144">
    <property type="entry name" value="5-KINASE, PUTATIVE-RELATED"/>
    <property type="match status" value="1"/>
</dbReference>
<evidence type="ECO:0000313" key="4">
    <source>
        <dbReference type="EMBL" id="CCC93634.1"/>
    </source>
</evidence>
<keyword evidence="1" id="KW-0808">Transferase</keyword>
<protein>
    <submittedName>
        <fullName evidence="4">Putative phosphatidylinositol-4-phosphate 5-kinase</fullName>
    </submittedName>
</protein>